<keyword evidence="11" id="KW-1185">Reference proteome</keyword>
<dbReference type="EMBL" id="PTJA01000001">
    <property type="protein sequence ID" value="PPK83129.1"/>
    <property type="molecule type" value="Genomic_DNA"/>
</dbReference>
<comment type="caution">
    <text evidence="10">The sequence shown here is derived from an EMBL/GenBank/DDBJ whole genome shotgun (WGS) entry which is preliminary data.</text>
</comment>
<dbReference type="GO" id="GO:0005886">
    <property type="term" value="C:plasma membrane"/>
    <property type="evidence" value="ECO:0007669"/>
    <property type="project" value="UniProtKB-SubCell"/>
</dbReference>
<dbReference type="PROSITE" id="PS51257">
    <property type="entry name" value="PROKAR_LIPOPROTEIN"/>
    <property type="match status" value="1"/>
</dbReference>
<dbReference type="PANTHER" id="PTHR34296:SF2">
    <property type="entry name" value="ABC TRANSPORTER GUANOSINE-BINDING PROTEIN NUPN"/>
    <property type="match status" value="1"/>
</dbReference>
<evidence type="ECO:0000256" key="8">
    <source>
        <dbReference type="SAM" id="SignalP"/>
    </source>
</evidence>
<feature type="compositionally biased region" description="Low complexity" evidence="7">
    <location>
        <begin position="35"/>
        <end position="45"/>
    </location>
</feature>
<dbReference type="InterPro" id="IPR028082">
    <property type="entry name" value="Peripla_BP_I"/>
</dbReference>
<gene>
    <name evidence="10" type="ORF">BXY41_101191</name>
</gene>
<feature type="signal peptide" evidence="8">
    <location>
        <begin position="1"/>
        <end position="28"/>
    </location>
</feature>
<evidence type="ECO:0000256" key="7">
    <source>
        <dbReference type="SAM" id="MobiDB-lite"/>
    </source>
</evidence>
<feature type="domain" description="ABC transporter substrate-binding protein PnrA-like" evidence="9">
    <location>
        <begin position="68"/>
        <end position="345"/>
    </location>
</feature>
<evidence type="ECO:0000256" key="1">
    <source>
        <dbReference type="ARBA" id="ARBA00004193"/>
    </source>
</evidence>
<feature type="compositionally biased region" description="Basic and acidic residues" evidence="7">
    <location>
        <begin position="46"/>
        <end position="59"/>
    </location>
</feature>
<dbReference type="AlphaFoldDB" id="A0A2S6HY82"/>
<evidence type="ECO:0000259" key="9">
    <source>
        <dbReference type="Pfam" id="PF02608"/>
    </source>
</evidence>
<evidence type="ECO:0000256" key="2">
    <source>
        <dbReference type="ARBA" id="ARBA00008610"/>
    </source>
</evidence>
<evidence type="ECO:0000256" key="5">
    <source>
        <dbReference type="ARBA" id="ARBA00023136"/>
    </source>
</evidence>
<dbReference type="Proteomes" id="UP000237749">
    <property type="component" value="Unassembled WGS sequence"/>
</dbReference>
<name>A0A2S6HY82_9FIRM</name>
<sequence>MKKTMKTASLIMAAVLTAMSLAACGSAAAPTKAAGSSAETSAAETTKAETTKAEETKAADSSKASGYKVAMVLDSSVSDGGWGASCYQAMVNAAKDSGWETVYTDNVATADFATVMTDYAELGYNLIFAPGNQYTDAVKQVAEEYPDIKFALLNGTVETENITSILPDAKQIGYMAGALAGLMSKTNNIGFIGGMELDTTKAKLECYEKAAKKVNPDIKVSSAYAGSFSDTAKGKEIASSMVSTYDVDVMFGDASAVDTGAREALAGSEGRYDIGQPGDLGSADHKIIICSVVTDNAALLKACMKDVEADTFGGKTIYGDLSNGCLSIGTFSNLVPQDIQTQYKEIVDQIKAGTFIQ</sequence>
<reference evidence="10 11" key="1">
    <citation type="submission" date="2018-02" db="EMBL/GenBank/DDBJ databases">
        <title>Genomic Encyclopedia of Archaeal and Bacterial Type Strains, Phase II (KMG-II): from individual species to whole genera.</title>
        <authorList>
            <person name="Goeker M."/>
        </authorList>
    </citation>
    <scope>NUCLEOTIDE SEQUENCE [LARGE SCALE GENOMIC DNA]</scope>
    <source>
        <strain evidence="10 11">DSM 3808</strain>
    </source>
</reference>
<dbReference type="Gene3D" id="3.40.50.2300">
    <property type="match status" value="2"/>
</dbReference>
<dbReference type="InterPro" id="IPR003760">
    <property type="entry name" value="PnrA-like"/>
</dbReference>
<accession>A0A2S6HY82</accession>
<feature type="region of interest" description="Disordered" evidence="7">
    <location>
        <begin position="35"/>
        <end position="59"/>
    </location>
</feature>
<dbReference type="CDD" id="cd06304">
    <property type="entry name" value="PBP1_BmpA_Med_PnrA-like"/>
    <property type="match status" value="1"/>
</dbReference>
<evidence type="ECO:0000256" key="6">
    <source>
        <dbReference type="ARBA" id="ARBA00023288"/>
    </source>
</evidence>
<evidence type="ECO:0000313" key="11">
    <source>
        <dbReference type="Proteomes" id="UP000237749"/>
    </source>
</evidence>
<proteinExistence type="inferred from homology"/>
<dbReference type="SUPFAM" id="SSF53822">
    <property type="entry name" value="Periplasmic binding protein-like I"/>
    <property type="match status" value="1"/>
</dbReference>
<comment type="similarity">
    <text evidence="2">Belongs to the BMP lipoprotein family.</text>
</comment>
<comment type="subcellular location">
    <subcellularLocation>
        <location evidence="1">Cell membrane</location>
        <topology evidence="1">Lipid-anchor</topology>
    </subcellularLocation>
</comment>
<dbReference type="PANTHER" id="PTHR34296">
    <property type="entry name" value="TRANSCRIPTIONAL ACTIVATOR PROTEIN MED"/>
    <property type="match status" value="1"/>
</dbReference>
<evidence type="ECO:0000256" key="4">
    <source>
        <dbReference type="ARBA" id="ARBA00022729"/>
    </source>
</evidence>
<dbReference type="Pfam" id="PF02608">
    <property type="entry name" value="Bmp"/>
    <property type="match status" value="1"/>
</dbReference>
<evidence type="ECO:0000313" key="10">
    <source>
        <dbReference type="EMBL" id="PPK83129.1"/>
    </source>
</evidence>
<dbReference type="RefSeq" id="WP_207657046.1">
    <property type="nucleotide sequence ID" value="NZ_PTJA01000001.1"/>
</dbReference>
<keyword evidence="4 8" id="KW-0732">Signal</keyword>
<evidence type="ECO:0000256" key="3">
    <source>
        <dbReference type="ARBA" id="ARBA00022475"/>
    </source>
</evidence>
<organism evidence="10 11">
    <name type="scientific">Lacrimispora xylanisolvens</name>
    <dbReference type="NCBI Taxonomy" id="384636"/>
    <lineage>
        <taxon>Bacteria</taxon>
        <taxon>Bacillati</taxon>
        <taxon>Bacillota</taxon>
        <taxon>Clostridia</taxon>
        <taxon>Lachnospirales</taxon>
        <taxon>Lachnospiraceae</taxon>
        <taxon>Lacrimispora</taxon>
    </lineage>
</organism>
<keyword evidence="5" id="KW-0472">Membrane</keyword>
<keyword evidence="6" id="KW-0449">Lipoprotein</keyword>
<keyword evidence="3" id="KW-1003">Cell membrane</keyword>
<dbReference type="InterPro" id="IPR050957">
    <property type="entry name" value="BMP_lipoprotein"/>
</dbReference>
<feature type="chain" id="PRO_5015515726" evidence="8">
    <location>
        <begin position="29"/>
        <end position="357"/>
    </location>
</feature>
<protein>
    <submittedName>
        <fullName evidence="10">Nucleoside-binding protein</fullName>
    </submittedName>
</protein>